<evidence type="ECO:0000256" key="1">
    <source>
        <dbReference type="ARBA" id="ARBA00006700"/>
    </source>
</evidence>
<dbReference type="InterPro" id="IPR012678">
    <property type="entry name" value="Ribosomal_uL23/eL15/eS24_sf"/>
</dbReference>
<dbReference type="SUPFAM" id="SSF54189">
    <property type="entry name" value="Ribosomal proteins S24e, L23 and L15e"/>
    <property type="match status" value="1"/>
</dbReference>
<dbReference type="Proteomes" id="UP000826271">
    <property type="component" value="Unassembled WGS sequence"/>
</dbReference>
<keyword evidence="5" id="KW-0687">Ribonucleoprotein</keyword>
<reference evidence="7" key="1">
    <citation type="submission" date="2019-10" db="EMBL/GenBank/DDBJ databases">
        <authorList>
            <person name="Zhang R."/>
            <person name="Pan Y."/>
            <person name="Wang J."/>
            <person name="Ma R."/>
            <person name="Yu S."/>
        </authorList>
    </citation>
    <scope>NUCLEOTIDE SEQUENCE</scope>
    <source>
        <strain evidence="7">LA-IB0</strain>
        <tissue evidence="7">Leaf</tissue>
    </source>
</reference>
<dbReference type="Pfam" id="PF00276">
    <property type="entry name" value="Ribosomal_L23"/>
    <property type="match status" value="1"/>
</dbReference>
<gene>
    <name evidence="7" type="ORF">BUALT_Bualt11G0065900</name>
</gene>
<comment type="caution">
    <text evidence="7">The sequence shown here is derived from an EMBL/GenBank/DDBJ whole genome shotgun (WGS) entry which is preliminary data.</text>
</comment>
<proteinExistence type="inferred from homology"/>
<accession>A0AAV6WT17</accession>
<keyword evidence="8" id="KW-1185">Reference proteome</keyword>
<name>A0AAV6WT17_9LAMI</name>
<dbReference type="AlphaFoldDB" id="A0AAV6WT17"/>
<protein>
    <submittedName>
        <fullName evidence="7">Uncharacterized protein</fullName>
    </submittedName>
</protein>
<dbReference type="FunFam" id="3.30.70.330:FF:000532">
    <property type="entry name" value="50S ribosomal protein L23"/>
    <property type="match status" value="1"/>
</dbReference>
<keyword evidence="2" id="KW-0699">rRNA-binding</keyword>
<dbReference type="GO" id="GO:0005840">
    <property type="term" value="C:ribosome"/>
    <property type="evidence" value="ECO:0007669"/>
    <property type="project" value="UniProtKB-KW"/>
</dbReference>
<keyword evidence="3" id="KW-0694">RNA-binding</keyword>
<dbReference type="GO" id="GO:1990904">
    <property type="term" value="C:ribonucleoprotein complex"/>
    <property type="evidence" value="ECO:0007669"/>
    <property type="project" value="UniProtKB-KW"/>
</dbReference>
<feature type="region of interest" description="Disordered" evidence="6">
    <location>
        <begin position="111"/>
        <end position="131"/>
    </location>
</feature>
<evidence type="ECO:0000256" key="5">
    <source>
        <dbReference type="ARBA" id="ARBA00023274"/>
    </source>
</evidence>
<dbReference type="GO" id="GO:0019843">
    <property type="term" value="F:rRNA binding"/>
    <property type="evidence" value="ECO:0007669"/>
    <property type="project" value="UniProtKB-KW"/>
</dbReference>
<evidence type="ECO:0000256" key="2">
    <source>
        <dbReference type="ARBA" id="ARBA00022730"/>
    </source>
</evidence>
<dbReference type="PANTHER" id="PTHR11620">
    <property type="entry name" value="60S RIBOSOMAL PROTEIN L23A"/>
    <property type="match status" value="1"/>
</dbReference>
<dbReference type="GO" id="GO:0003735">
    <property type="term" value="F:structural constituent of ribosome"/>
    <property type="evidence" value="ECO:0007669"/>
    <property type="project" value="InterPro"/>
</dbReference>
<organism evidence="7 8">
    <name type="scientific">Buddleja alternifolia</name>
    <dbReference type="NCBI Taxonomy" id="168488"/>
    <lineage>
        <taxon>Eukaryota</taxon>
        <taxon>Viridiplantae</taxon>
        <taxon>Streptophyta</taxon>
        <taxon>Embryophyta</taxon>
        <taxon>Tracheophyta</taxon>
        <taxon>Spermatophyta</taxon>
        <taxon>Magnoliopsida</taxon>
        <taxon>eudicotyledons</taxon>
        <taxon>Gunneridae</taxon>
        <taxon>Pentapetalae</taxon>
        <taxon>asterids</taxon>
        <taxon>lamiids</taxon>
        <taxon>Lamiales</taxon>
        <taxon>Scrophulariaceae</taxon>
        <taxon>Buddlejeae</taxon>
        <taxon>Buddleja</taxon>
    </lineage>
</organism>
<comment type="similarity">
    <text evidence="1">Belongs to the universal ribosomal protein uL23 family.</text>
</comment>
<evidence type="ECO:0000313" key="8">
    <source>
        <dbReference type="Proteomes" id="UP000826271"/>
    </source>
</evidence>
<dbReference type="GO" id="GO:0006412">
    <property type="term" value="P:translation"/>
    <property type="evidence" value="ECO:0007669"/>
    <property type="project" value="InterPro"/>
</dbReference>
<sequence>MITSGVASQTAINSAIWFRGHRQTLPSGFTFRLPSASRKFFPLTASIDGKEKDPLYSYRALESNIPDRPLVHPVTTKIESTSEADLETILLKNIKSLDLDKSTVEDLTISNEKAPSRARTSRKETHTRSISSNAALSDQLPVIRYPLTTESALKAILESNTLVFVVDKRADKNIIKDTFKRMFKITAKKVNTLMTPDGTKKAYIMLPPSCKALDVAKNIKIL</sequence>
<evidence type="ECO:0000256" key="6">
    <source>
        <dbReference type="SAM" id="MobiDB-lite"/>
    </source>
</evidence>
<evidence type="ECO:0000256" key="4">
    <source>
        <dbReference type="ARBA" id="ARBA00022980"/>
    </source>
</evidence>
<keyword evidence="4" id="KW-0689">Ribosomal protein</keyword>
<dbReference type="InterPro" id="IPR012677">
    <property type="entry name" value="Nucleotide-bd_a/b_plait_sf"/>
</dbReference>
<dbReference type="EMBL" id="WHWC01000011">
    <property type="protein sequence ID" value="KAG8373829.1"/>
    <property type="molecule type" value="Genomic_DNA"/>
</dbReference>
<dbReference type="HAMAP" id="MF_01369_A">
    <property type="entry name" value="Ribosomal_uL23_A"/>
    <property type="match status" value="1"/>
</dbReference>
<evidence type="ECO:0000313" key="7">
    <source>
        <dbReference type="EMBL" id="KAG8373829.1"/>
    </source>
</evidence>
<dbReference type="GO" id="GO:0003729">
    <property type="term" value="F:mRNA binding"/>
    <property type="evidence" value="ECO:0007669"/>
    <property type="project" value="UniProtKB-ARBA"/>
</dbReference>
<evidence type="ECO:0000256" key="3">
    <source>
        <dbReference type="ARBA" id="ARBA00022884"/>
    </source>
</evidence>
<dbReference type="Gene3D" id="3.30.70.330">
    <property type="match status" value="1"/>
</dbReference>
<dbReference type="InterPro" id="IPR013025">
    <property type="entry name" value="Ribosomal_uL23-like"/>
</dbReference>